<protein>
    <submittedName>
        <fullName evidence="1">Uncharacterized protein</fullName>
    </submittedName>
</protein>
<organism evidence="1 2">
    <name type="scientific">Mucilaginibacter gossypiicola</name>
    <dbReference type="NCBI Taxonomy" id="551995"/>
    <lineage>
        <taxon>Bacteria</taxon>
        <taxon>Pseudomonadati</taxon>
        <taxon>Bacteroidota</taxon>
        <taxon>Sphingobacteriia</taxon>
        <taxon>Sphingobacteriales</taxon>
        <taxon>Sphingobacteriaceae</taxon>
        <taxon>Mucilaginibacter</taxon>
    </lineage>
</organism>
<dbReference type="SUPFAM" id="SSF55729">
    <property type="entry name" value="Acyl-CoA N-acyltransferases (Nat)"/>
    <property type="match status" value="1"/>
</dbReference>
<name>A0A1H8M2B8_9SPHI</name>
<dbReference type="RefSeq" id="WP_091212202.1">
    <property type="nucleotide sequence ID" value="NZ_FOCL01000005.1"/>
</dbReference>
<accession>A0A1H8M2B8</accession>
<dbReference type="AlphaFoldDB" id="A0A1H8M2B8"/>
<dbReference type="InterPro" id="IPR016181">
    <property type="entry name" value="Acyl_CoA_acyltransferase"/>
</dbReference>
<gene>
    <name evidence="1" type="ORF">SAMN05192574_105355</name>
</gene>
<evidence type="ECO:0000313" key="1">
    <source>
        <dbReference type="EMBL" id="SEO11421.1"/>
    </source>
</evidence>
<evidence type="ECO:0000313" key="2">
    <source>
        <dbReference type="Proteomes" id="UP000198942"/>
    </source>
</evidence>
<dbReference type="Proteomes" id="UP000198942">
    <property type="component" value="Unassembled WGS sequence"/>
</dbReference>
<dbReference type="Gene3D" id="3.40.630.30">
    <property type="match status" value="1"/>
</dbReference>
<reference evidence="2" key="1">
    <citation type="submission" date="2016-10" db="EMBL/GenBank/DDBJ databases">
        <authorList>
            <person name="Varghese N."/>
            <person name="Submissions S."/>
        </authorList>
    </citation>
    <scope>NUCLEOTIDE SEQUENCE [LARGE SCALE GENOMIC DNA]</scope>
    <source>
        <strain evidence="2">Gh-48</strain>
    </source>
</reference>
<keyword evidence="2" id="KW-1185">Reference proteome</keyword>
<proteinExistence type="predicted"/>
<sequence length="290" mass="33508">MSSLCLHQPFSYAALSLGLFDQVSLQRSRLIQPVAHFVWLACAIAKGFSLVTTFDRPSLAPFFQKQRQGFVKHSVKSLLCSYLFTDLLLNSQRLAYRFAYLKFESYNCISEPYLMLLCINDNVISIRTAIPQDVPYILELHTAWNKDKLTSLSQGYLSVSYNANLFREMIENNDICVFLSKRGLEGYVLVNTTHESEHVDVVKECYFQLRPDAILKRTAFSYQILIDTPLHGTGFFYRAQELYFTHYKSKYDILISTVSKSNKRSISAHRKAGWSFIDVLKDCYIIEYVI</sequence>
<dbReference type="EMBL" id="FOCL01000005">
    <property type="protein sequence ID" value="SEO11421.1"/>
    <property type="molecule type" value="Genomic_DNA"/>
</dbReference>